<accession>A0A8X6VAH8</accession>
<proteinExistence type="predicted"/>
<keyword evidence="2" id="KW-1185">Reference proteome</keyword>
<evidence type="ECO:0000313" key="2">
    <source>
        <dbReference type="Proteomes" id="UP000887159"/>
    </source>
</evidence>
<reference evidence="1" key="1">
    <citation type="submission" date="2020-08" db="EMBL/GenBank/DDBJ databases">
        <title>Multicomponent nature underlies the extraordinary mechanical properties of spider dragline silk.</title>
        <authorList>
            <person name="Kono N."/>
            <person name="Nakamura H."/>
            <person name="Mori M."/>
            <person name="Yoshida Y."/>
            <person name="Ohtoshi R."/>
            <person name="Malay A.D."/>
            <person name="Moran D.A.P."/>
            <person name="Tomita M."/>
            <person name="Numata K."/>
            <person name="Arakawa K."/>
        </authorList>
    </citation>
    <scope>NUCLEOTIDE SEQUENCE</scope>
</reference>
<dbReference type="AlphaFoldDB" id="A0A8X6VAH8"/>
<comment type="caution">
    <text evidence="1">The sequence shown here is derived from an EMBL/GenBank/DDBJ whole genome shotgun (WGS) entry which is preliminary data.</text>
</comment>
<evidence type="ECO:0000313" key="1">
    <source>
        <dbReference type="EMBL" id="GFY11092.1"/>
    </source>
</evidence>
<dbReference type="EMBL" id="BMAU01021304">
    <property type="protein sequence ID" value="GFY11092.1"/>
    <property type="molecule type" value="Genomic_DNA"/>
</dbReference>
<organism evidence="1 2">
    <name type="scientific">Trichonephila clavipes</name>
    <name type="common">Golden silk orbweaver</name>
    <name type="synonym">Nephila clavipes</name>
    <dbReference type="NCBI Taxonomy" id="2585209"/>
    <lineage>
        <taxon>Eukaryota</taxon>
        <taxon>Metazoa</taxon>
        <taxon>Ecdysozoa</taxon>
        <taxon>Arthropoda</taxon>
        <taxon>Chelicerata</taxon>
        <taxon>Arachnida</taxon>
        <taxon>Araneae</taxon>
        <taxon>Araneomorphae</taxon>
        <taxon>Entelegynae</taxon>
        <taxon>Araneoidea</taxon>
        <taxon>Nephilidae</taxon>
        <taxon>Trichonephila</taxon>
    </lineage>
</organism>
<sequence>MEGLLIGTFYISKRSLLGKTTLLASKNATPRRRHATDTKFKRQTEGRFSQGHIVAYQDYGLSYRSIAARIGRDSMAVNRIWNRWVQDGNMDGNVDVT</sequence>
<name>A0A8X6VAH8_TRICX</name>
<protein>
    <recommendedName>
        <fullName evidence="3">Transposase IS30-like HTH domain-containing protein</fullName>
    </recommendedName>
</protein>
<gene>
    <name evidence="1" type="ORF">TNCV_4470781</name>
</gene>
<dbReference type="Proteomes" id="UP000887159">
    <property type="component" value="Unassembled WGS sequence"/>
</dbReference>
<evidence type="ECO:0008006" key="3">
    <source>
        <dbReference type="Google" id="ProtNLM"/>
    </source>
</evidence>